<dbReference type="InterPro" id="IPR051097">
    <property type="entry name" value="Synaptobrevin-like_transport"/>
</dbReference>
<dbReference type="GO" id="GO:0006906">
    <property type="term" value="P:vesicle fusion"/>
    <property type="evidence" value="ECO:0000318"/>
    <property type="project" value="GO_Central"/>
</dbReference>
<dbReference type="Gene3D" id="1.20.5.110">
    <property type="match status" value="1"/>
</dbReference>
<reference evidence="2" key="3">
    <citation type="submission" date="2015-06" db="UniProtKB">
        <authorList>
            <consortium name="EnsemblMetazoa"/>
        </authorList>
    </citation>
    <scope>IDENTIFICATION</scope>
</reference>
<protein>
    <submittedName>
        <fullName evidence="1 2">Uncharacterized protein</fullName>
    </submittedName>
</protein>
<dbReference type="EMBL" id="AMQM01006471">
    <property type="status" value="NOT_ANNOTATED_CDS"/>
    <property type="molecule type" value="Genomic_DNA"/>
</dbReference>
<dbReference type="EMBL" id="KB097456">
    <property type="protein sequence ID" value="ESN97088.1"/>
    <property type="molecule type" value="Genomic_DNA"/>
</dbReference>
<organism evidence="2 3">
    <name type="scientific">Helobdella robusta</name>
    <name type="common">Californian leech</name>
    <dbReference type="NCBI Taxonomy" id="6412"/>
    <lineage>
        <taxon>Eukaryota</taxon>
        <taxon>Metazoa</taxon>
        <taxon>Spiralia</taxon>
        <taxon>Lophotrochozoa</taxon>
        <taxon>Annelida</taxon>
        <taxon>Clitellata</taxon>
        <taxon>Hirudinea</taxon>
        <taxon>Rhynchobdellida</taxon>
        <taxon>Glossiphoniidae</taxon>
        <taxon>Helobdella</taxon>
    </lineage>
</organism>
<dbReference type="EnsemblMetazoa" id="HelroT193359">
    <property type="protein sequence ID" value="HelroP193359"/>
    <property type="gene ID" value="HelroG193359"/>
</dbReference>
<sequence>MPILYSAIGKGSTVLCFYQQSSDSSYDVLASNILPNLSSVANAKTSYTTNNKLLKLIINGGCNITKPDITELRIKICDTKQAKCDIVTKNDVKTKFLSSNLLDRVQYSVENELNRDFGPVLANLMEKYSNPSTYQTNSHLSSVQAQVDEVKGVMTRNIEAVLQRGQSRCIIGLQPWYHWIAAMVSLDCSYGIIGYPQKLLKYSKKDLLFEYFPRYLIHVLS</sequence>
<dbReference type="PANTHER" id="PTHR21136">
    <property type="entry name" value="SNARE PROTEINS"/>
    <property type="match status" value="1"/>
</dbReference>
<reference evidence="3" key="1">
    <citation type="submission" date="2012-12" db="EMBL/GenBank/DDBJ databases">
        <authorList>
            <person name="Hellsten U."/>
            <person name="Grimwood J."/>
            <person name="Chapman J.A."/>
            <person name="Shapiro H."/>
            <person name="Aerts A."/>
            <person name="Otillar R.P."/>
            <person name="Terry A.Y."/>
            <person name="Boore J.L."/>
            <person name="Simakov O."/>
            <person name="Marletaz F."/>
            <person name="Cho S.-J."/>
            <person name="Edsinger-Gonzales E."/>
            <person name="Havlak P."/>
            <person name="Kuo D.-H."/>
            <person name="Larsson T."/>
            <person name="Lv J."/>
            <person name="Arendt D."/>
            <person name="Savage R."/>
            <person name="Osoegawa K."/>
            <person name="de Jong P."/>
            <person name="Lindberg D.R."/>
            <person name="Seaver E.C."/>
            <person name="Weisblat D.A."/>
            <person name="Putnam N.H."/>
            <person name="Grigoriev I.V."/>
            <person name="Rokhsar D.S."/>
        </authorList>
    </citation>
    <scope>NUCLEOTIDE SEQUENCE</scope>
</reference>
<proteinExistence type="predicted"/>
<dbReference type="Gene3D" id="3.30.450.50">
    <property type="entry name" value="Longin domain"/>
    <property type="match status" value="1"/>
</dbReference>
<gene>
    <name evidence="2" type="primary">20212615</name>
    <name evidence="1" type="ORF">HELRODRAFT_193359</name>
</gene>
<dbReference type="GO" id="GO:0000149">
    <property type="term" value="F:SNARE binding"/>
    <property type="evidence" value="ECO:0000318"/>
    <property type="project" value="GO_Central"/>
</dbReference>
<dbReference type="Proteomes" id="UP000015101">
    <property type="component" value="Unassembled WGS sequence"/>
</dbReference>
<dbReference type="KEGG" id="hro:HELRODRAFT_193359"/>
<dbReference type="PANTHER" id="PTHR21136:SF168">
    <property type="entry name" value="VESICLE-ASSOCIATED MEMBRANE PROTEIN 9"/>
    <property type="match status" value="1"/>
</dbReference>
<dbReference type="InParanoid" id="T1FUW9"/>
<dbReference type="CTD" id="20212615"/>
<evidence type="ECO:0000313" key="1">
    <source>
        <dbReference type="EMBL" id="ESN97088.1"/>
    </source>
</evidence>
<reference evidence="1 3" key="2">
    <citation type="journal article" date="2013" name="Nature">
        <title>Insights into bilaterian evolution from three spiralian genomes.</title>
        <authorList>
            <person name="Simakov O."/>
            <person name="Marletaz F."/>
            <person name="Cho S.J."/>
            <person name="Edsinger-Gonzales E."/>
            <person name="Havlak P."/>
            <person name="Hellsten U."/>
            <person name="Kuo D.H."/>
            <person name="Larsson T."/>
            <person name="Lv J."/>
            <person name="Arendt D."/>
            <person name="Savage R."/>
            <person name="Osoegawa K."/>
            <person name="de Jong P."/>
            <person name="Grimwood J."/>
            <person name="Chapman J.A."/>
            <person name="Shapiro H."/>
            <person name="Aerts A."/>
            <person name="Otillar R.P."/>
            <person name="Terry A.Y."/>
            <person name="Boore J.L."/>
            <person name="Grigoriev I.V."/>
            <person name="Lindberg D.R."/>
            <person name="Seaver E.C."/>
            <person name="Weisblat D.A."/>
            <person name="Putnam N.H."/>
            <person name="Rokhsar D.S."/>
        </authorList>
    </citation>
    <scope>NUCLEOTIDE SEQUENCE</scope>
</reference>
<dbReference type="GO" id="GO:0006887">
    <property type="term" value="P:exocytosis"/>
    <property type="evidence" value="ECO:0000318"/>
    <property type="project" value="GO_Central"/>
</dbReference>
<dbReference type="GO" id="GO:0031201">
    <property type="term" value="C:SNARE complex"/>
    <property type="evidence" value="ECO:0000318"/>
    <property type="project" value="GO_Central"/>
</dbReference>
<evidence type="ECO:0000313" key="3">
    <source>
        <dbReference type="Proteomes" id="UP000015101"/>
    </source>
</evidence>
<dbReference type="HOGENOM" id="CLU_1251870_0_0_1"/>
<name>T1FUW9_HELRO</name>
<accession>T1FUW9</accession>
<evidence type="ECO:0000313" key="2">
    <source>
        <dbReference type="EnsemblMetazoa" id="HelroP193359"/>
    </source>
</evidence>
<dbReference type="SUPFAM" id="SSF58038">
    <property type="entry name" value="SNARE fusion complex"/>
    <property type="match status" value="1"/>
</dbReference>
<dbReference type="RefSeq" id="XP_009024869.1">
    <property type="nucleotide sequence ID" value="XM_009026621.1"/>
</dbReference>
<dbReference type="GeneID" id="20212615"/>
<dbReference type="OrthoDB" id="248747at2759"/>
<dbReference type="GO" id="GO:0005484">
    <property type="term" value="F:SNAP receptor activity"/>
    <property type="evidence" value="ECO:0000318"/>
    <property type="project" value="GO_Central"/>
</dbReference>
<dbReference type="AlphaFoldDB" id="T1FUW9"/>
<dbReference type="STRING" id="6412.T1FUW9"/>
<keyword evidence="3" id="KW-1185">Reference proteome</keyword>
<dbReference type="EMBL" id="AMQM01006472">
    <property type="status" value="NOT_ANNOTATED_CDS"/>
    <property type="molecule type" value="Genomic_DNA"/>
</dbReference>